<dbReference type="InterPro" id="IPR015915">
    <property type="entry name" value="Kelch-typ_b-propeller"/>
</dbReference>
<dbReference type="OMA" id="RRAASSX"/>
<evidence type="ECO:0000313" key="2">
    <source>
        <dbReference type="Ensembl" id="ENSCMIP00000019613.1"/>
    </source>
</evidence>
<reference evidence="2" key="4">
    <citation type="submission" date="2025-08" db="UniProtKB">
        <authorList>
            <consortium name="Ensembl"/>
        </authorList>
    </citation>
    <scope>IDENTIFICATION</scope>
</reference>
<dbReference type="PANTHER" id="PTHR46375">
    <property type="entry name" value="KELCH REPEAT AND BTB DOMAIN-CONTAINING PROTEIN 13-RELATED"/>
    <property type="match status" value="1"/>
</dbReference>
<evidence type="ECO:0000256" key="1">
    <source>
        <dbReference type="ARBA" id="ARBA00022441"/>
    </source>
</evidence>
<dbReference type="Proteomes" id="UP000314986">
    <property type="component" value="Unassembled WGS sequence"/>
</dbReference>
<dbReference type="SUPFAM" id="SSF117281">
    <property type="entry name" value="Kelch motif"/>
    <property type="match status" value="1"/>
</dbReference>
<protein>
    <submittedName>
        <fullName evidence="2">Uncharacterized protein</fullName>
    </submittedName>
</protein>
<dbReference type="Gene3D" id="2.120.10.80">
    <property type="entry name" value="Kelch-type beta propeller"/>
    <property type="match status" value="1"/>
</dbReference>
<reference evidence="3" key="3">
    <citation type="journal article" date="2014" name="Nature">
        <title>Elephant shark genome provides unique insights into gnathostome evolution.</title>
        <authorList>
            <consortium name="International Elephant Shark Genome Sequencing Consortium"/>
            <person name="Venkatesh B."/>
            <person name="Lee A.P."/>
            <person name="Ravi V."/>
            <person name="Maurya A.K."/>
            <person name="Lian M.M."/>
            <person name="Swann J.B."/>
            <person name="Ohta Y."/>
            <person name="Flajnik M.F."/>
            <person name="Sutoh Y."/>
            <person name="Kasahara M."/>
            <person name="Hoon S."/>
            <person name="Gangu V."/>
            <person name="Roy S.W."/>
            <person name="Irimia M."/>
            <person name="Korzh V."/>
            <person name="Kondrychyn I."/>
            <person name="Lim Z.W."/>
            <person name="Tay B.H."/>
            <person name="Tohari S."/>
            <person name="Kong K.W."/>
            <person name="Ho S."/>
            <person name="Lorente-Galdos B."/>
            <person name="Quilez J."/>
            <person name="Marques-Bonet T."/>
            <person name="Raney B.J."/>
            <person name="Ingham P.W."/>
            <person name="Tay A."/>
            <person name="Hillier L.W."/>
            <person name="Minx P."/>
            <person name="Boehm T."/>
            <person name="Wilson R.K."/>
            <person name="Brenner S."/>
            <person name="Warren W.C."/>
        </authorList>
    </citation>
    <scope>NUCLEOTIDE SEQUENCE [LARGE SCALE GENOMIC DNA]</scope>
</reference>
<dbReference type="STRING" id="7868.ENSCMIP00000019613"/>
<reference evidence="2" key="5">
    <citation type="submission" date="2025-09" db="UniProtKB">
        <authorList>
            <consortium name="Ensembl"/>
        </authorList>
    </citation>
    <scope>IDENTIFICATION</scope>
</reference>
<dbReference type="InParanoid" id="A0A4W3HQN3"/>
<reference evidence="3" key="1">
    <citation type="journal article" date="2006" name="Science">
        <title>Ancient noncoding elements conserved in the human genome.</title>
        <authorList>
            <person name="Venkatesh B."/>
            <person name="Kirkness E.F."/>
            <person name="Loh Y.H."/>
            <person name="Halpern A.L."/>
            <person name="Lee A.P."/>
            <person name="Johnson J."/>
            <person name="Dandona N."/>
            <person name="Viswanathan L.D."/>
            <person name="Tay A."/>
            <person name="Venter J.C."/>
            <person name="Strausberg R.L."/>
            <person name="Brenner S."/>
        </authorList>
    </citation>
    <scope>NUCLEOTIDE SEQUENCE [LARGE SCALE GENOMIC DNA]</scope>
</reference>
<dbReference type="PANTHER" id="PTHR46375:SF3">
    <property type="entry name" value="KELCH REPEAT AND BTB DOMAIN-CONTAINING PROTEIN 13"/>
    <property type="match status" value="1"/>
</dbReference>
<evidence type="ECO:0000313" key="3">
    <source>
        <dbReference type="Proteomes" id="UP000314986"/>
    </source>
</evidence>
<dbReference type="Ensembl" id="ENSCMIT00000019979.1">
    <property type="protein sequence ID" value="ENSCMIP00000019613.1"/>
    <property type="gene ID" value="ENSCMIG00000009124.1"/>
</dbReference>
<dbReference type="InterPro" id="IPR006652">
    <property type="entry name" value="Kelch_1"/>
</dbReference>
<keyword evidence="3" id="KW-1185">Reference proteome</keyword>
<organism evidence="2 3">
    <name type="scientific">Callorhinchus milii</name>
    <name type="common">Ghost shark</name>
    <dbReference type="NCBI Taxonomy" id="7868"/>
    <lineage>
        <taxon>Eukaryota</taxon>
        <taxon>Metazoa</taxon>
        <taxon>Chordata</taxon>
        <taxon>Craniata</taxon>
        <taxon>Vertebrata</taxon>
        <taxon>Chondrichthyes</taxon>
        <taxon>Holocephali</taxon>
        <taxon>Chimaeriformes</taxon>
        <taxon>Callorhinchidae</taxon>
        <taxon>Callorhinchus</taxon>
    </lineage>
</organism>
<accession>A0A4W3HQN3</accession>
<dbReference type="InterPro" id="IPR052392">
    <property type="entry name" value="Kelch-BTB_domain-containing"/>
</dbReference>
<dbReference type="AlphaFoldDB" id="A0A4W3HQN3"/>
<name>A0A4W3HQN3_CALMI</name>
<proteinExistence type="predicted"/>
<keyword evidence="1" id="KW-0880">Kelch repeat</keyword>
<dbReference type="Pfam" id="PF24681">
    <property type="entry name" value="Kelch_KLHDC2_KLHL20_DRC7"/>
    <property type="match status" value="1"/>
</dbReference>
<sequence>MPPMPMPRCLFGLGEADNAIYVIGGKELKEGEETLDSVMCYDRNTFKWGESDPIPYEVYGHSVVSHKGLVYAIGGKRKDKKCLKKLCVYNPKKFEWKELAPMKTGRSLFGAAVYKDKIWVATGVTDSGLTATVEVYDIDKNKWEDMAEFPQVRSSMSLVNLTDQLYAIGGFTLAQSESGELTPNEVDDVWKYDADKKEWLGILKELPYASSATFLPVRLNILRMTKM</sequence>
<dbReference type="SMART" id="SM00612">
    <property type="entry name" value="Kelch"/>
    <property type="match status" value="3"/>
</dbReference>
<dbReference type="GeneTree" id="ENSGT00940000156360"/>
<reference evidence="3" key="2">
    <citation type="journal article" date="2007" name="PLoS Biol.">
        <title>Survey sequencing and comparative analysis of the elephant shark (Callorhinchus milii) genome.</title>
        <authorList>
            <person name="Venkatesh B."/>
            <person name="Kirkness E.F."/>
            <person name="Loh Y.H."/>
            <person name="Halpern A.L."/>
            <person name="Lee A.P."/>
            <person name="Johnson J."/>
            <person name="Dandona N."/>
            <person name="Viswanathan L.D."/>
            <person name="Tay A."/>
            <person name="Venter J.C."/>
            <person name="Strausberg R.L."/>
            <person name="Brenner S."/>
        </authorList>
    </citation>
    <scope>NUCLEOTIDE SEQUENCE [LARGE SCALE GENOMIC DNA]</scope>
</reference>